<feature type="transmembrane region" description="Helical" evidence="8">
    <location>
        <begin position="20"/>
        <end position="44"/>
    </location>
</feature>
<keyword evidence="3" id="KW-1003">Cell membrane</keyword>
<keyword evidence="5" id="KW-0029">Amino-acid transport</keyword>
<dbReference type="RefSeq" id="WP_018164276.1">
    <property type="nucleotide sequence ID" value="NZ_FMXP01000024.1"/>
</dbReference>
<dbReference type="PANTHER" id="PTHR30614">
    <property type="entry name" value="MEMBRANE COMPONENT OF AMINO ACID ABC TRANSPORTER"/>
    <property type="match status" value="1"/>
</dbReference>
<feature type="domain" description="ABC transmembrane type-1" evidence="9">
    <location>
        <begin position="20"/>
        <end position="205"/>
    </location>
</feature>
<evidence type="ECO:0000256" key="3">
    <source>
        <dbReference type="ARBA" id="ARBA00022475"/>
    </source>
</evidence>
<dbReference type="Proteomes" id="UP000182508">
    <property type="component" value="Unassembled WGS sequence"/>
</dbReference>
<gene>
    <name evidence="10" type="ORF">SAMN02910293_01685</name>
</gene>
<feature type="transmembrane region" description="Helical" evidence="8">
    <location>
        <begin position="187"/>
        <end position="204"/>
    </location>
</feature>
<dbReference type="eggNOG" id="COG0765">
    <property type="taxonomic scope" value="Bacteria"/>
</dbReference>
<dbReference type="AlphaFoldDB" id="A0A1G6CMT1"/>
<evidence type="ECO:0000256" key="1">
    <source>
        <dbReference type="ARBA" id="ARBA00004651"/>
    </source>
</evidence>
<sequence length="220" mass="24336">MRFINFPLMLDSFWFVLSGLPYTLGISALSFLTGITGGLILALMGRSKSAFLKALVTVYVSTMRGVPMIVVLFMLYFGLPYFGLQLPALLCAYLGFSFVSSAYISEIFRSAIAAVDLGQWEAARALGLPYATVVRHIILPQALRIAIPPLGNVVIDMIKSSSLAAMITVPDIFQNAKIVGGREWDYMSMYVLVAFIYWLLCFLVERAQGYIEKELSLTNS</sequence>
<evidence type="ECO:0000256" key="8">
    <source>
        <dbReference type="RuleBase" id="RU363032"/>
    </source>
</evidence>
<dbReference type="InterPro" id="IPR035906">
    <property type="entry name" value="MetI-like_sf"/>
</dbReference>
<evidence type="ECO:0000256" key="7">
    <source>
        <dbReference type="ARBA" id="ARBA00023136"/>
    </source>
</evidence>
<feature type="transmembrane region" description="Helical" evidence="8">
    <location>
        <begin position="56"/>
        <end position="78"/>
    </location>
</feature>
<keyword evidence="4 8" id="KW-0812">Transmembrane</keyword>
<protein>
    <submittedName>
        <fullName evidence="10">Cystine transport system permease protein</fullName>
    </submittedName>
</protein>
<name>A0A1G6CMT1_9STRE</name>
<evidence type="ECO:0000256" key="2">
    <source>
        <dbReference type="ARBA" id="ARBA00022448"/>
    </source>
</evidence>
<dbReference type="Gene3D" id="1.10.3720.10">
    <property type="entry name" value="MetI-like"/>
    <property type="match status" value="1"/>
</dbReference>
<dbReference type="NCBIfam" id="TIGR01726">
    <property type="entry name" value="HEQRo_perm_3TM"/>
    <property type="match status" value="1"/>
</dbReference>
<comment type="subcellular location">
    <subcellularLocation>
        <location evidence="1 8">Cell membrane</location>
        <topology evidence="1 8">Multi-pass membrane protein</topology>
    </subcellularLocation>
</comment>
<comment type="similarity">
    <text evidence="8">Belongs to the binding-protein-dependent transport system permease family.</text>
</comment>
<evidence type="ECO:0000256" key="5">
    <source>
        <dbReference type="ARBA" id="ARBA00022970"/>
    </source>
</evidence>
<dbReference type="InterPro" id="IPR043429">
    <property type="entry name" value="ArtM/GltK/GlnP/TcyL/YhdX-like"/>
</dbReference>
<dbReference type="PANTHER" id="PTHR30614:SF0">
    <property type="entry name" value="L-CYSTINE TRANSPORT SYSTEM PERMEASE PROTEIN TCYL"/>
    <property type="match status" value="1"/>
</dbReference>
<feature type="transmembrane region" description="Helical" evidence="8">
    <location>
        <begin position="84"/>
        <end position="104"/>
    </location>
</feature>
<accession>A0A1G6CMT1</accession>
<dbReference type="SUPFAM" id="SSF161098">
    <property type="entry name" value="MetI-like"/>
    <property type="match status" value="1"/>
</dbReference>
<dbReference type="PROSITE" id="PS50928">
    <property type="entry name" value="ABC_TM1"/>
    <property type="match status" value="1"/>
</dbReference>
<reference evidence="10 11" key="1">
    <citation type="submission" date="2016-10" db="EMBL/GenBank/DDBJ databases">
        <authorList>
            <person name="de Groot N.N."/>
        </authorList>
    </citation>
    <scope>NUCLEOTIDE SEQUENCE [LARGE SCALE GENOMIC DNA]</scope>
    <source>
        <strain evidence="10 11">A-4</strain>
    </source>
</reference>
<dbReference type="GO" id="GO:0006865">
    <property type="term" value="P:amino acid transport"/>
    <property type="evidence" value="ECO:0007669"/>
    <property type="project" value="UniProtKB-KW"/>
</dbReference>
<dbReference type="GO" id="GO:0043190">
    <property type="term" value="C:ATP-binding cassette (ABC) transporter complex"/>
    <property type="evidence" value="ECO:0007669"/>
    <property type="project" value="InterPro"/>
</dbReference>
<keyword evidence="6 8" id="KW-1133">Transmembrane helix</keyword>
<evidence type="ECO:0000313" key="11">
    <source>
        <dbReference type="Proteomes" id="UP000182508"/>
    </source>
</evidence>
<dbReference type="InterPro" id="IPR000515">
    <property type="entry name" value="MetI-like"/>
</dbReference>
<keyword evidence="2 8" id="KW-0813">Transport</keyword>
<keyword evidence="11" id="KW-1185">Reference proteome</keyword>
<evidence type="ECO:0000256" key="6">
    <source>
        <dbReference type="ARBA" id="ARBA00022989"/>
    </source>
</evidence>
<dbReference type="Pfam" id="PF00528">
    <property type="entry name" value="BPD_transp_1"/>
    <property type="match status" value="1"/>
</dbReference>
<dbReference type="GO" id="GO:0022857">
    <property type="term" value="F:transmembrane transporter activity"/>
    <property type="evidence" value="ECO:0007669"/>
    <property type="project" value="InterPro"/>
</dbReference>
<proteinExistence type="inferred from homology"/>
<dbReference type="STRING" id="439219.SAMN02910293_01685"/>
<evidence type="ECO:0000313" key="10">
    <source>
        <dbReference type="EMBL" id="SDB34210.1"/>
    </source>
</evidence>
<dbReference type="EMBL" id="FMXP01000024">
    <property type="protein sequence ID" value="SDB34210.1"/>
    <property type="molecule type" value="Genomic_DNA"/>
</dbReference>
<evidence type="ECO:0000259" key="9">
    <source>
        <dbReference type="PROSITE" id="PS50928"/>
    </source>
</evidence>
<dbReference type="InterPro" id="IPR010065">
    <property type="entry name" value="AA_ABC_transptr_permease_3TM"/>
</dbReference>
<dbReference type="CDD" id="cd06261">
    <property type="entry name" value="TM_PBP2"/>
    <property type="match status" value="1"/>
</dbReference>
<evidence type="ECO:0000256" key="4">
    <source>
        <dbReference type="ARBA" id="ARBA00022692"/>
    </source>
</evidence>
<keyword evidence="7 8" id="KW-0472">Membrane</keyword>
<organism evidence="10 11">
    <name type="scientific">Streptococcus henryi</name>
    <dbReference type="NCBI Taxonomy" id="439219"/>
    <lineage>
        <taxon>Bacteria</taxon>
        <taxon>Bacillati</taxon>
        <taxon>Bacillota</taxon>
        <taxon>Bacilli</taxon>
        <taxon>Lactobacillales</taxon>
        <taxon>Streptococcaceae</taxon>
        <taxon>Streptococcus</taxon>
    </lineage>
</organism>